<feature type="non-terminal residue" evidence="2">
    <location>
        <position position="135"/>
    </location>
</feature>
<gene>
    <name evidence="2" type="ORF">GTP91_32135</name>
</gene>
<accession>A0A845GAY9</accession>
<reference evidence="2 3" key="1">
    <citation type="submission" date="2020-01" db="EMBL/GenBank/DDBJ databases">
        <title>Novel species isolated from a subtropical stream in China.</title>
        <authorList>
            <person name="Lu H."/>
        </authorList>
    </citation>
    <scope>NUCLEOTIDE SEQUENCE [LARGE SCALE GENOMIC DNA]</scope>
    <source>
        <strain evidence="2 3">FT82W</strain>
    </source>
</reference>
<comment type="caution">
    <text evidence="2">The sequence shown here is derived from an EMBL/GenBank/DDBJ whole genome shotgun (WGS) entry which is preliminary data.</text>
</comment>
<name>A0A845GAY9_9BURK</name>
<proteinExistence type="predicted"/>
<dbReference type="AlphaFoldDB" id="A0A845GAY9"/>
<keyword evidence="1" id="KW-0732">Signal</keyword>
<evidence type="ECO:0000256" key="1">
    <source>
        <dbReference type="SAM" id="SignalP"/>
    </source>
</evidence>
<keyword evidence="2" id="KW-0808">Transferase</keyword>
<dbReference type="Proteomes" id="UP000470302">
    <property type="component" value="Unassembled WGS sequence"/>
</dbReference>
<feature type="chain" id="PRO_5032623254" evidence="1">
    <location>
        <begin position="24"/>
        <end position="135"/>
    </location>
</feature>
<evidence type="ECO:0000313" key="2">
    <source>
        <dbReference type="EMBL" id="MYM91813.1"/>
    </source>
</evidence>
<protein>
    <submittedName>
        <fullName evidence="2">Phosphotransferase</fullName>
    </submittedName>
</protein>
<feature type="signal peptide" evidence="1">
    <location>
        <begin position="1"/>
        <end position="23"/>
    </location>
</feature>
<evidence type="ECO:0000313" key="3">
    <source>
        <dbReference type="Proteomes" id="UP000470302"/>
    </source>
</evidence>
<organism evidence="2 3">
    <name type="scientific">Duganella vulcania</name>
    <dbReference type="NCBI Taxonomy" id="2692166"/>
    <lineage>
        <taxon>Bacteria</taxon>
        <taxon>Pseudomonadati</taxon>
        <taxon>Pseudomonadota</taxon>
        <taxon>Betaproteobacteria</taxon>
        <taxon>Burkholderiales</taxon>
        <taxon>Oxalobacteraceae</taxon>
        <taxon>Telluria group</taxon>
        <taxon>Duganella</taxon>
    </lineage>
</organism>
<dbReference type="GO" id="GO:0016740">
    <property type="term" value="F:transferase activity"/>
    <property type="evidence" value="ECO:0007669"/>
    <property type="project" value="UniProtKB-KW"/>
</dbReference>
<dbReference type="EMBL" id="WWCW01000277">
    <property type="protein sequence ID" value="MYM91813.1"/>
    <property type="molecule type" value="Genomic_DNA"/>
</dbReference>
<sequence>MRAPSMPAILFASIICIPAASHATTGDHPEFNAWLEAPFRADARGARTLSLHFSAPEPQAGGTLRWRLTLLAPDGRTLRNWHGTRQLADPDGPVTLRWRTPPALRAGVYSLRLRASAGAGPTIDQRWNVAVGAAP</sequence>